<organism evidence="2 3">
    <name type="scientific">Pleurodeles waltl</name>
    <name type="common">Iberian ribbed newt</name>
    <dbReference type="NCBI Taxonomy" id="8319"/>
    <lineage>
        <taxon>Eukaryota</taxon>
        <taxon>Metazoa</taxon>
        <taxon>Chordata</taxon>
        <taxon>Craniata</taxon>
        <taxon>Vertebrata</taxon>
        <taxon>Euteleostomi</taxon>
        <taxon>Amphibia</taxon>
        <taxon>Batrachia</taxon>
        <taxon>Caudata</taxon>
        <taxon>Salamandroidea</taxon>
        <taxon>Salamandridae</taxon>
        <taxon>Pleurodelinae</taxon>
        <taxon>Pleurodeles</taxon>
    </lineage>
</organism>
<feature type="region of interest" description="Disordered" evidence="1">
    <location>
        <begin position="191"/>
        <end position="245"/>
    </location>
</feature>
<proteinExistence type="predicted"/>
<comment type="caution">
    <text evidence="2">The sequence shown here is derived from an EMBL/GenBank/DDBJ whole genome shotgun (WGS) entry which is preliminary data.</text>
</comment>
<dbReference type="EMBL" id="JANPWB010000008">
    <property type="protein sequence ID" value="KAJ1166743.1"/>
    <property type="molecule type" value="Genomic_DNA"/>
</dbReference>
<feature type="region of interest" description="Disordered" evidence="1">
    <location>
        <begin position="1"/>
        <end position="25"/>
    </location>
</feature>
<name>A0AAV7SRN7_PLEWA</name>
<evidence type="ECO:0000313" key="3">
    <source>
        <dbReference type="Proteomes" id="UP001066276"/>
    </source>
</evidence>
<accession>A0AAV7SRN7</accession>
<evidence type="ECO:0000313" key="2">
    <source>
        <dbReference type="EMBL" id="KAJ1166743.1"/>
    </source>
</evidence>
<sequence>MCDNFALSPAPSRRGDSSSQCQAGPRLSARGGVAAYSRASLSCLASVLLAPASSRGPGRNPTVRFPAGERSHSPAQTRGSQRRWASARSWRRCARSSVPRGGSNPCAAAARGEMPWQYAQGATLWPGATSVLNASLGSRATQPGHGQVGGCAAAQTPQPRLHSDFTGDSDGAATMPCVHCTYLSQASLFSGSSRRPRLTPSHSSDQLGTSCHGSKPLGPPPGRGGGSHHIVVPARDQDKRTKGGP</sequence>
<evidence type="ECO:0000256" key="1">
    <source>
        <dbReference type="SAM" id="MobiDB-lite"/>
    </source>
</evidence>
<dbReference type="Proteomes" id="UP001066276">
    <property type="component" value="Chromosome 4_2"/>
</dbReference>
<feature type="compositionally biased region" description="Polar residues" evidence="1">
    <location>
        <begin position="200"/>
        <end position="212"/>
    </location>
</feature>
<reference evidence="2" key="1">
    <citation type="journal article" date="2022" name="bioRxiv">
        <title>Sequencing and chromosome-scale assembly of the giantPleurodeles waltlgenome.</title>
        <authorList>
            <person name="Brown T."/>
            <person name="Elewa A."/>
            <person name="Iarovenko S."/>
            <person name="Subramanian E."/>
            <person name="Araus A.J."/>
            <person name="Petzold A."/>
            <person name="Susuki M."/>
            <person name="Suzuki K.-i.T."/>
            <person name="Hayashi T."/>
            <person name="Toyoda A."/>
            <person name="Oliveira C."/>
            <person name="Osipova E."/>
            <person name="Leigh N.D."/>
            <person name="Simon A."/>
            <person name="Yun M.H."/>
        </authorList>
    </citation>
    <scope>NUCLEOTIDE SEQUENCE</scope>
    <source>
        <strain evidence="2">20211129_DDA</strain>
        <tissue evidence="2">Liver</tissue>
    </source>
</reference>
<feature type="compositionally biased region" description="Basic and acidic residues" evidence="1">
    <location>
        <begin position="235"/>
        <end position="245"/>
    </location>
</feature>
<keyword evidence="3" id="KW-1185">Reference proteome</keyword>
<feature type="region of interest" description="Disordered" evidence="1">
    <location>
        <begin position="54"/>
        <end position="88"/>
    </location>
</feature>
<feature type="compositionally biased region" description="Low complexity" evidence="1">
    <location>
        <begin position="78"/>
        <end position="88"/>
    </location>
</feature>
<dbReference type="AlphaFoldDB" id="A0AAV7SRN7"/>
<gene>
    <name evidence="2" type="ORF">NDU88_007140</name>
</gene>
<protein>
    <submittedName>
        <fullName evidence="2">Uncharacterized protein</fullName>
    </submittedName>
</protein>